<evidence type="ECO:0000313" key="2">
    <source>
        <dbReference type="Proteomes" id="UP001233999"/>
    </source>
</evidence>
<accession>A0AAD8E9R4</accession>
<dbReference type="Proteomes" id="UP001233999">
    <property type="component" value="Unassembled WGS sequence"/>
</dbReference>
<sequence length="61" mass="6991">MTHVPSNSINIPDKEFCQKTDVRLPPDGRRGFDWREFGCGWGAAVINITVTFPINKIIFRQ</sequence>
<comment type="caution">
    <text evidence="1">The sequence shown here is derived from an EMBL/GenBank/DDBJ whole genome shotgun (WGS) entry which is preliminary data.</text>
</comment>
<proteinExistence type="predicted"/>
<gene>
    <name evidence="1" type="ORF">L9F63_003108</name>
</gene>
<evidence type="ECO:0000313" key="1">
    <source>
        <dbReference type="EMBL" id="KAJ9582550.1"/>
    </source>
</evidence>
<feature type="non-terminal residue" evidence="1">
    <location>
        <position position="61"/>
    </location>
</feature>
<protein>
    <submittedName>
        <fullName evidence="1">Uncharacterized protein</fullName>
    </submittedName>
</protein>
<reference evidence="1" key="2">
    <citation type="submission" date="2023-05" db="EMBL/GenBank/DDBJ databases">
        <authorList>
            <person name="Fouks B."/>
        </authorList>
    </citation>
    <scope>NUCLEOTIDE SEQUENCE</scope>
    <source>
        <strain evidence="1">Stay&amp;Tobe</strain>
        <tissue evidence="1">Testes</tissue>
    </source>
</reference>
<dbReference type="AlphaFoldDB" id="A0AAD8E9R4"/>
<keyword evidence="2" id="KW-1185">Reference proteome</keyword>
<dbReference type="EMBL" id="JASPKZ010007795">
    <property type="protein sequence ID" value="KAJ9582550.1"/>
    <property type="molecule type" value="Genomic_DNA"/>
</dbReference>
<name>A0AAD8E9R4_DIPPU</name>
<organism evidence="1 2">
    <name type="scientific">Diploptera punctata</name>
    <name type="common">Pacific beetle cockroach</name>
    <dbReference type="NCBI Taxonomy" id="6984"/>
    <lineage>
        <taxon>Eukaryota</taxon>
        <taxon>Metazoa</taxon>
        <taxon>Ecdysozoa</taxon>
        <taxon>Arthropoda</taxon>
        <taxon>Hexapoda</taxon>
        <taxon>Insecta</taxon>
        <taxon>Pterygota</taxon>
        <taxon>Neoptera</taxon>
        <taxon>Polyneoptera</taxon>
        <taxon>Dictyoptera</taxon>
        <taxon>Blattodea</taxon>
        <taxon>Blaberoidea</taxon>
        <taxon>Blaberidae</taxon>
        <taxon>Diplopterinae</taxon>
        <taxon>Diploptera</taxon>
    </lineage>
</organism>
<reference evidence="1" key="1">
    <citation type="journal article" date="2023" name="IScience">
        <title>Live-bearing cockroach genome reveals convergent evolutionary mechanisms linked to viviparity in insects and beyond.</title>
        <authorList>
            <person name="Fouks B."/>
            <person name="Harrison M.C."/>
            <person name="Mikhailova A.A."/>
            <person name="Marchal E."/>
            <person name="English S."/>
            <person name="Carruthers M."/>
            <person name="Jennings E.C."/>
            <person name="Chiamaka E.L."/>
            <person name="Frigard R.A."/>
            <person name="Pippel M."/>
            <person name="Attardo G.M."/>
            <person name="Benoit J.B."/>
            <person name="Bornberg-Bauer E."/>
            <person name="Tobe S.S."/>
        </authorList>
    </citation>
    <scope>NUCLEOTIDE SEQUENCE</scope>
    <source>
        <strain evidence="1">Stay&amp;Tobe</strain>
    </source>
</reference>